<evidence type="ECO:0000256" key="4">
    <source>
        <dbReference type="ARBA" id="ARBA00022692"/>
    </source>
</evidence>
<sequence length="250" mass="27633">MIVSLQSLLALGVVLAPFTLAQTTDPQLTGTWTTKSRKVITGPGFYDPVNEKMFEPPLTGFSYSFTDDGHYEEAYYRAVSNPSNPGCPQGIIQWQHGTYTKNANGSLSLTPFGVDGRQLLSDPCNYGNSIYTRYNEFELFKNYQVEQDAYSGAQRLNLYAFDGSPLNPMYLAYKPPQMLPTQTLNPTSTASAAGATSTGKAKRSQEDLGVSPEPMNKNVLIKRKEPVNTDKWWWIGVGITALGGVTYYCF</sequence>
<evidence type="ECO:0000256" key="5">
    <source>
        <dbReference type="ARBA" id="ARBA00022729"/>
    </source>
</evidence>
<gene>
    <name evidence="13" type="ORF">OEA41_008100</name>
</gene>
<feature type="compositionally biased region" description="Low complexity" evidence="11">
    <location>
        <begin position="187"/>
        <end position="199"/>
    </location>
</feature>
<feature type="signal peptide" evidence="12">
    <location>
        <begin position="1"/>
        <end position="21"/>
    </location>
</feature>
<keyword evidence="5 12" id="KW-0732">Signal</keyword>
<evidence type="ECO:0000256" key="7">
    <source>
        <dbReference type="ARBA" id="ARBA00022989"/>
    </source>
</evidence>
<dbReference type="PANTHER" id="PTHR28090">
    <property type="entry name" value="PROTEIN ROT1"/>
    <property type="match status" value="1"/>
</dbReference>
<evidence type="ECO:0000256" key="3">
    <source>
        <dbReference type="ARBA" id="ARBA00017291"/>
    </source>
</evidence>
<proteinExistence type="inferred from homology"/>
<feature type="chain" id="PRO_5042167916" description="Protein ROT1" evidence="12">
    <location>
        <begin position="22"/>
        <end position="250"/>
    </location>
</feature>
<comment type="caution">
    <text evidence="13">The sequence shown here is derived from an EMBL/GenBank/DDBJ whole genome shotgun (WGS) entry which is preliminary data.</text>
</comment>
<evidence type="ECO:0000256" key="8">
    <source>
        <dbReference type="ARBA" id="ARBA00023136"/>
    </source>
</evidence>
<accession>A0AAE0DQU0</accession>
<evidence type="ECO:0000256" key="2">
    <source>
        <dbReference type="ARBA" id="ARBA00007149"/>
    </source>
</evidence>
<dbReference type="GO" id="GO:0051082">
    <property type="term" value="F:unfolded protein binding"/>
    <property type="evidence" value="ECO:0007669"/>
    <property type="project" value="TreeGrafter"/>
</dbReference>
<organism evidence="13 14">
    <name type="scientific">Lepraria neglecta</name>
    <dbReference type="NCBI Taxonomy" id="209136"/>
    <lineage>
        <taxon>Eukaryota</taxon>
        <taxon>Fungi</taxon>
        <taxon>Dikarya</taxon>
        <taxon>Ascomycota</taxon>
        <taxon>Pezizomycotina</taxon>
        <taxon>Lecanoromycetes</taxon>
        <taxon>OSLEUM clade</taxon>
        <taxon>Lecanoromycetidae</taxon>
        <taxon>Lecanorales</taxon>
        <taxon>Lecanorineae</taxon>
        <taxon>Stereocaulaceae</taxon>
        <taxon>Lepraria</taxon>
    </lineage>
</organism>
<evidence type="ECO:0000313" key="14">
    <source>
        <dbReference type="Proteomes" id="UP001276659"/>
    </source>
</evidence>
<evidence type="ECO:0000256" key="11">
    <source>
        <dbReference type="SAM" id="MobiDB-lite"/>
    </source>
</evidence>
<evidence type="ECO:0000256" key="10">
    <source>
        <dbReference type="PIRNR" id="PIRNR017290"/>
    </source>
</evidence>
<keyword evidence="14" id="KW-1185">Reference proteome</keyword>
<dbReference type="InterPro" id="IPR019623">
    <property type="entry name" value="Rot1"/>
</dbReference>
<protein>
    <recommendedName>
        <fullName evidence="3 10">Protein ROT1</fullName>
    </recommendedName>
</protein>
<dbReference type="GO" id="GO:0005789">
    <property type="term" value="C:endoplasmic reticulum membrane"/>
    <property type="evidence" value="ECO:0007669"/>
    <property type="project" value="UniProtKB-SubCell"/>
</dbReference>
<evidence type="ECO:0000256" key="12">
    <source>
        <dbReference type="SAM" id="SignalP"/>
    </source>
</evidence>
<comment type="function">
    <text evidence="9 10">Required for normal levels of the cell wall 1,6-beta-glucan. Involved in a protein folding machinery chaperoning proteins acting in various physiological processes including cell wall synthesis and lysis of autophagic bodies.</text>
</comment>
<comment type="subcellular location">
    <subcellularLocation>
        <location evidence="1">Endoplasmic reticulum membrane</location>
        <topology evidence="1">Single-pass type I membrane protein</topology>
    </subcellularLocation>
</comment>
<dbReference type="Proteomes" id="UP001276659">
    <property type="component" value="Unassembled WGS sequence"/>
</dbReference>
<dbReference type="Pfam" id="PF10681">
    <property type="entry name" value="Rot1"/>
    <property type="match status" value="1"/>
</dbReference>
<keyword evidence="4" id="KW-0812">Transmembrane</keyword>
<dbReference type="EMBL" id="JASNWA010000004">
    <property type="protein sequence ID" value="KAK3176775.1"/>
    <property type="molecule type" value="Genomic_DNA"/>
</dbReference>
<feature type="region of interest" description="Disordered" evidence="11">
    <location>
        <begin position="183"/>
        <end position="213"/>
    </location>
</feature>
<name>A0AAE0DQU0_9LECA</name>
<evidence type="ECO:0000256" key="9">
    <source>
        <dbReference type="ARBA" id="ARBA00024969"/>
    </source>
</evidence>
<evidence type="ECO:0000256" key="1">
    <source>
        <dbReference type="ARBA" id="ARBA00004115"/>
    </source>
</evidence>
<keyword evidence="6 10" id="KW-0256">Endoplasmic reticulum</keyword>
<keyword evidence="7" id="KW-1133">Transmembrane helix</keyword>
<dbReference type="GO" id="GO:0006458">
    <property type="term" value="P:'de novo' protein folding"/>
    <property type="evidence" value="ECO:0007669"/>
    <property type="project" value="InterPro"/>
</dbReference>
<keyword evidence="8 10" id="KW-0472">Membrane</keyword>
<evidence type="ECO:0000256" key="6">
    <source>
        <dbReference type="ARBA" id="ARBA00022824"/>
    </source>
</evidence>
<comment type="similarity">
    <text evidence="2 10">Belongs to the ROT1 family.</text>
</comment>
<dbReference type="PANTHER" id="PTHR28090:SF1">
    <property type="entry name" value="PROTEIN ROT1"/>
    <property type="match status" value="1"/>
</dbReference>
<dbReference type="PIRSF" id="PIRSF017290">
    <property type="entry name" value="ROT1_prd"/>
    <property type="match status" value="1"/>
</dbReference>
<evidence type="ECO:0000313" key="13">
    <source>
        <dbReference type="EMBL" id="KAK3176775.1"/>
    </source>
</evidence>
<reference evidence="13" key="1">
    <citation type="submission" date="2022-11" db="EMBL/GenBank/DDBJ databases">
        <title>Chromosomal genome sequence assembly and mating type (MAT) locus characterization of the leprose asexual lichenized fungus Lepraria neglecta (Nyl.) Erichsen.</title>
        <authorList>
            <person name="Allen J.L."/>
            <person name="Pfeffer B."/>
        </authorList>
    </citation>
    <scope>NUCLEOTIDE SEQUENCE</scope>
    <source>
        <strain evidence="13">Allen 5258</strain>
    </source>
</reference>
<dbReference type="AlphaFoldDB" id="A0AAE0DQU0"/>